<gene>
    <name evidence="2" type="ORF">PCON_08222</name>
</gene>
<dbReference type="AlphaFoldDB" id="U4L7F3"/>
<sequence>MTVSSPDVHLARQVRLHLVVVGYQSILAIDYSTVSGYQLTSSSLMITVPSPGPRRGLKSHLLSIGYQCICWLESYKTVPEASDPQAPRKLPKPPNGPPNASSEGPPNA</sequence>
<reference evidence="2 3" key="1">
    <citation type="journal article" date="2013" name="PLoS Genet.">
        <title>The genome and development-dependent transcriptomes of Pyronema confluens: a window into fungal evolution.</title>
        <authorList>
            <person name="Traeger S."/>
            <person name="Altegoer F."/>
            <person name="Freitag M."/>
            <person name="Gabaldon T."/>
            <person name="Kempken F."/>
            <person name="Kumar A."/>
            <person name="Marcet-Houben M."/>
            <person name="Poggeler S."/>
            <person name="Stajich J.E."/>
            <person name="Nowrousian M."/>
        </authorList>
    </citation>
    <scope>NUCLEOTIDE SEQUENCE [LARGE SCALE GENOMIC DNA]</scope>
    <source>
        <strain evidence="3">CBS 100304</strain>
        <tissue evidence="2">Vegetative mycelium</tissue>
    </source>
</reference>
<name>U4L7F3_PYROM</name>
<dbReference type="Proteomes" id="UP000018144">
    <property type="component" value="Unassembled WGS sequence"/>
</dbReference>
<protein>
    <submittedName>
        <fullName evidence="2">Uncharacterized protein</fullName>
    </submittedName>
</protein>
<feature type="region of interest" description="Disordered" evidence="1">
    <location>
        <begin position="81"/>
        <end position="108"/>
    </location>
</feature>
<keyword evidence="3" id="KW-1185">Reference proteome</keyword>
<dbReference type="EMBL" id="HF935426">
    <property type="protein sequence ID" value="CCX08629.1"/>
    <property type="molecule type" value="Genomic_DNA"/>
</dbReference>
<proteinExistence type="predicted"/>
<evidence type="ECO:0000256" key="1">
    <source>
        <dbReference type="SAM" id="MobiDB-lite"/>
    </source>
</evidence>
<organism evidence="2 3">
    <name type="scientific">Pyronema omphalodes (strain CBS 100304)</name>
    <name type="common">Pyronema confluens</name>
    <dbReference type="NCBI Taxonomy" id="1076935"/>
    <lineage>
        <taxon>Eukaryota</taxon>
        <taxon>Fungi</taxon>
        <taxon>Dikarya</taxon>
        <taxon>Ascomycota</taxon>
        <taxon>Pezizomycotina</taxon>
        <taxon>Pezizomycetes</taxon>
        <taxon>Pezizales</taxon>
        <taxon>Pyronemataceae</taxon>
        <taxon>Pyronema</taxon>
    </lineage>
</organism>
<accession>U4L7F3</accession>
<evidence type="ECO:0000313" key="2">
    <source>
        <dbReference type="EMBL" id="CCX08629.1"/>
    </source>
</evidence>
<evidence type="ECO:0000313" key="3">
    <source>
        <dbReference type="Proteomes" id="UP000018144"/>
    </source>
</evidence>